<dbReference type="CDD" id="cd04301">
    <property type="entry name" value="NAT_SF"/>
    <property type="match status" value="1"/>
</dbReference>
<dbReference type="PANTHER" id="PTHR43420">
    <property type="entry name" value="ACETYLTRANSFERASE"/>
    <property type="match status" value="1"/>
</dbReference>
<dbReference type="EMBL" id="MHCJ01000003">
    <property type="protein sequence ID" value="OGY18508.1"/>
    <property type="molecule type" value="Genomic_DNA"/>
</dbReference>
<reference evidence="4 5" key="1">
    <citation type="journal article" date="2016" name="Nat. Commun.">
        <title>Thousands of microbial genomes shed light on interconnected biogeochemical processes in an aquifer system.</title>
        <authorList>
            <person name="Anantharaman K."/>
            <person name="Brown C.T."/>
            <person name="Hug L.A."/>
            <person name="Sharon I."/>
            <person name="Castelle C.J."/>
            <person name="Probst A.J."/>
            <person name="Thomas B.C."/>
            <person name="Singh A."/>
            <person name="Wilkins M.J."/>
            <person name="Karaoz U."/>
            <person name="Brodie E.L."/>
            <person name="Williams K.H."/>
            <person name="Hubbard S.S."/>
            <person name="Banfield J.F."/>
        </authorList>
    </citation>
    <scope>NUCLEOTIDE SEQUENCE [LARGE SCALE GENOMIC DNA]</scope>
</reference>
<gene>
    <name evidence="4" type="ORF">A2786_03355</name>
</gene>
<sequence>MRSTRRSSLDITHLPWDSELFGIKVYQVSENVTLTPARLPRLIKELLDNQVDLLYYLHDAKRSRDVYTLTASGFRFIDTRIVLNIELKSAKITDTVPWFQLVKRNAGQVNLKPLIAMSKDLAATSRFSADRLLKKTLILKMYKTWILKSLEFEMADYWFGLGTPSDPFTFVTFKTIRPGEVSLSLIATRRDLRRKGYGSALLRHAFQALLAKKVNRVRVGMQLTNTKALAFYEKMGFRSVGSWYIFHWHR</sequence>
<dbReference type="Pfam" id="PF00583">
    <property type="entry name" value="Acetyltransf_1"/>
    <property type="match status" value="1"/>
</dbReference>
<dbReference type="SUPFAM" id="SSF55729">
    <property type="entry name" value="Acyl-CoA N-acyltransferases (Nat)"/>
    <property type="match status" value="1"/>
</dbReference>
<evidence type="ECO:0000313" key="4">
    <source>
        <dbReference type="EMBL" id="OGY18508.1"/>
    </source>
</evidence>
<keyword evidence="2" id="KW-0012">Acyltransferase</keyword>
<keyword evidence="1" id="KW-0808">Transferase</keyword>
<name>A0A1G1VSX4_9BACT</name>
<protein>
    <recommendedName>
        <fullName evidence="3">N-acetyltransferase domain-containing protein</fullName>
    </recommendedName>
</protein>
<comment type="caution">
    <text evidence="4">The sequence shown here is derived from an EMBL/GenBank/DDBJ whole genome shotgun (WGS) entry which is preliminary data.</text>
</comment>
<proteinExistence type="predicted"/>
<dbReference type="GO" id="GO:0016747">
    <property type="term" value="F:acyltransferase activity, transferring groups other than amino-acyl groups"/>
    <property type="evidence" value="ECO:0007669"/>
    <property type="project" value="InterPro"/>
</dbReference>
<evidence type="ECO:0000259" key="3">
    <source>
        <dbReference type="PROSITE" id="PS51186"/>
    </source>
</evidence>
<dbReference type="AlphaFoldDB" id="A0A1G1VSX4"/>
<dbReference type="InterPro" id="IPR050680">
    <property type="entry name" value="YpeA/RimI_acetyltransf"/>
</dbReference>
<dbReference type="PROSITE" id="PS51186">
    <property type="entry name" value="GNAT"/>
    <property type="match status" value="1"/>
</dbReference>
<evidence type="ECO:0000256" key="1">
    <source>
        <dbReference type="ARBA" id="ARBA00022679"/>
    </source>
</evidence>
<evidence type="ECO:0000313" key="5">
    <source>
        <dbReference type="Proteomes" id="UP000179233"/>
    </source>
</evidence>
<dbReference type="Gene3D" id="3.40.630.30">
    <property type="match status" value="1"/>
</dbReference>
<dbReference type="InterPro" id="IPR000182">
    <property type="entry name" value="GNAT_dom"/>
</dbReference>
<organism evidence="4 5">
    <name type="scientific">Candidatus Chisholmbacteria bacterium RIFCSPHIGHO2_01_FULL_52_32</name>
    <dbReference type="NCBI Taxonomy" id="1797591"/>
    <lineage>
        <taxon>Bacteria</taxon>
        <taxon>Candidatus Chisholmiibacteriota</taxon>
    </lineage>
</organism>
<accession>A0A1G1VSX4</accession>
<evidence type="ECO:0000256" key="2">
    <source>
        <dbReference type="ARBA" id="ARBA00023315"/>
    </source>
</evidence>
<dbReference type="Proteomes" id="UP000179233">
    <property type="component" value="Unassembled WGS sequence"/>
</dbReference>
<feature type="domain" description="N-acetyltransferase" evidence="3">
    <location>
        <begin position="109"/>
        <end position="250"/>
    </location>
</feature>
<dbReference type="InterPro" id="IPR016181">
    <property type="entry name" value="Acyl_CoA_acyltransferase"/>
</dbReference>